<sequence>MQSDVRLGDVLQLERIAVDVDTEAQYRQIGIRSFGNGIFHRDPCLGSELSKLKYFEVHPGRIVVSNIMAWEGAIAVSSEREKGFVGSARFLSYRPTGKVDLRYLNYFFQSEAGKALIKSVSTGTVTRNQTVSPKNFENAKVLLPDLTEQRRVADKLDTGMQRIGGVLALRDHMTRIQKELHESLISSALNANLERVWAGEVLELVRDEIDVDLDAPYRAIGMRSFGKGIIHYEPVPGSELSKLKYYTFPVGAIVFNNIMAWEGAIGVTTESEREFIASQRFLPYVPTGERVNVSYLRHYFLSRPGLAQISACSPGAMARNRTLGIKKFEGIEIPLPPRDVQDRIALAIDRLAMKLAGAYAAPAASAVRPALLDAAFSGRL</sequence>
<dbReference type="InterPro" id="IPR051212">
    <property type="entry name" value="Type-I_RE_S_subunit"/>
</dbReference>
<dbReference type="AlphaFoldDB" id="A0A7G7BQM4"/>
<keyword evidence="1" id="KW-0680">Restriction system</keyword>
<evidence type="ECO:0008006" key="5">
    <source>
        <dbReference type="Google" id="ProtNLM"/>
    </source>
</evidence>
<protein>
    <recommendedName>
        <fullName evidence="5">Restriction endonuclease subunit S</fullName>
    </recommendedName>
</protein>
<evidence type="ECO:0000256" key="2">
    <source>
        <dbReference type="ARBA" id="ARBA00023125"/>
    </source>
</evidence>
<evidence type="ECO:0000256" key="1">
    <source>
        <dbReference type="ARBA" id="ARBA00022747"/>
    </source>
</evidence>
<dbReference type="RefSeq" id="WP_185301107.1">
    <property type="nucleotide sequence ID" value="NZ_CP045702.1"/>
</dbReference>
<proteinExistence type="predicted"/>
<accession>A0A7G7BQM4</accession>
<keyword evidence="4" id="KW-1185">Reference proteome</keyword>
<dbReference type="SUPFAM" id="SSF116734">
    <property type="entry name" value="DNA methylase specificity domain"/>
    <property type="match status" value="2"/>
</dbReference>
<evidence type="ECO:0000313" key="4">
    <source>
        <dbReference type="Proteomes" id="UP000515307"/>
    </source>
</evidence>
<dbReference type="PANTHER" id="PTHR43140:SF1">
    <property type="entry name" value="TYPE I RESTRICTION ENZYME ECOKI SPECIFICITY SUBUNIT"/>
    <property type="match status" value="1"/>
</dbReference>
<evidence type="ECO:0000313" key="3">
    <source>
        <dbReference type="EMBL" id="QNE77639.1"/>
    </source>
</evidence>
<dbReference type="Proteomes" id="UP000515307">
    <property type="component" value="Chromosome"/>
</dbReference>
<dbReference type="CDD" id="cd16961">
    <property type="entry name" value="RMtype1_S_TRD-CR_like"/>
    <property type="match status" value="2"/>
</dbReference>
<dbReference type="GO" id="GO:0003677">
    <property type="term" value="F:DNA binding"/>
    <property type="evidence" value="ECO:0007669"/>
    <property type="project" value="UniProtKB-KW"/>
</dbReference>
<dbReference type="REBASE" id="456627">
    <property type="entry name" value="S.SfiNBSH44ORF26285P"/>
</dbReference>
<keyword evidence="2" id="KW-0238">DNA-binding</keyword>
<organism evidence="3 4">
    <name type="scientific">Streptomyces finlayi</name>
    <dbReference type="NCBI Taxonomy" id="67296"/>
    <lineage>
        <taxon>Bacteria</taxon>
        <taxon>Bacillati</taxon>
        <taxon>Actinomycetota</taxon>
        <taxon>Actinomycetes</taxon>
        <taxon>Kitasatosporales</taxon>
        <taxon>Streptomycetaceae</taxon>
        <taxon>Streptomyces</taxon>
    </lineage>
</organism>
<dbReference type="GO" id="GO:0009307">
    <property type="term" value="P:DNA restriction-modification system"/>
    <property type="evidence" value="ECO:0007669"/>
    <property type="project" value="UniProtKB-KW"/>
</dbReference>
<name>A0A7G7BQM4_9ACTN</name>
<dbReference type="InterPro" id="IPR044946">
    <property type="entry name" value="Restrct_endonuc_typeI_TRD_sf"/>
</dbReference>
<dbReference type="PANTHER" id="PTHR43140">
    <property type="entry name" value="TYPE-1 RESTRICTION ENZYME ECOKI SPECIFICITY PROTEIN"/>
    <property type="match status" value="1"/>
</dbReference>
<reference evidence="4" key="1">
    <citation type="submission" date="2019-10" db="EMBL/GenBank/DDBJ databases">
        <title>Antimicrobial potential of Antarctic Bacteria.</title>
        <authorList>
            <person name="Benaud N."/>
            <person name="Edwards R.J."/>
            <person name="Ferrari B.C."/>
        </authorList>
    </citation>
    <scope>NUCLEOTIDE SEQUENCE [LARGE SCALE GENOMIC DNA]</scope>
    <source>
        <strain evidence="4">NBSH44</strain>
    </source>
</reference>
<dbReference type="Gene3D" id="3.90.220.20">
    <property type="entry name" value="DNA methylase specificity domains"/>
    <property type="match status" value="3"/>
</dbReference>
<dbReference type="KEGG" id="sfiy:F0344_26290"/>
<dbReference type="EMBL" id="CP045702">
    <property type="protein sequence ID" value="QNE77639.1"/>
    <property type="molecule type" value="Genomic_DNA"/>
</dbReference>
<gene>
    <name evidence="3" type="ORF">F0344_26290</name>
</gene>